<protein>
    <submittedName>
        <fullName evidence="1">Glycosyltransferase family 39 protein</fullName>
    </submittedName>
</protein>
<dbReference type="OrthoDB" id="3226212at2759"/>
<dbReference type="GO" id="GO:0016740">
    <property type="term" value="F:transferase activity"/>
    <property type="evidence" value="ECO:0007669"/>
    <property type="project" value="UniProtKB-KW"/>
</dbReference>
<name>A0A0C3M7F6_9AGAM</name>
<reference evidence="2" key="2">
    <citation type="submission" date="2015-01" db="EMBL/GenBank/DDBJ databases">
        <title>Evolutionary Origins and Diversification of the Mycorrhizal Mutualists.</title>
        <authorList>
            <consortium name="DOE Joint Genome Institute"/>
            <consortium name="Mycorrhizal Genomics Consortium"/>
            <person name="Kohler A."/>
            <person name="Kuo A."/>
            <person name="Nagy L.G."/>
            <person name="Floudas D."/>
            <person name="Copeland A."/>
            <person name="Barry K.W."/>
            <person name="Cichocki N."/>
            <person name="Veneault-Fourrey C."/>
            <person name="LaButti K."/>
            <person name="Lindquist E.A."/>
            <person name="Lipzen A."/>
            <person name="Lundell T."/>
            <person name="Morin E."/>
            <person name="Murat C."/>
            <person name="Riley R."/>
            <person name="Ohm R."/>
            <person name="Sun H."/>
            <person name="Tunlid A."/>
            <person name="Henrissat B."/>
            <person name="Grigoriev I.V."/>
            <person name="Hibbett D.S."/>
            <person name="Martin F."/>
        </authorList>
    </citation>
    <scope>NUCLEOTIDE SEQUENCE [LARGE SCALE GENOMIC DNA]</scope>
    <source>
        <strain evidence="2">MUT 4182</strain>
    </source>
</reference>
<keyword evidence="1" id="KW-0808">Transferase</keyword>
<evidence type="ECO:0000313" key="2">
    <source>
        <dbReference type="Proteomes" id="UP000054248"/>
    </source>
</evidence>
<proteinExistence type="predicted"/>
<accession>A0A0C3M7F6</accession>
<organism evidence="1 2">
    <name type="scientific">Tulasnella calospora MUT 4182</name>
    <dbReference type="NCBI Taxonomy" id="1051891"/>
    <lineage>
        <taxon>Eukaryota</taxon>
        <taxon>Fungi</taxon>
        <taxon>Dikarya</taxon>
        <taxon>Basidiomycota</taxon>
        <taxon>Agaricomycotina</taxon>
        <taxon>Agaricomycetes</taxon>
        <taxon>Cantharellales</taxon>
        <taxon>Tulasnellaceae</taxon>
        <taxon>Tulasnella</taxon>
    </lineage>
</organism>
<gene>
    <name evidence="1" type="ORF">M407DRAFT_6060</name>
</gene>
<evidence type="ECO:0000313" key="1">
    <source>
        <dbReference type="EMBL" id="KIO29627.1"/>
    </source>
</evidence>
<keyword evidence="2" id="KW-1185">Reference proteome</keyword>
<dbReference type="AlphaFoldDB" id="A0A0C3M7F6"/>
<dbReference type="Proteomes" id="UP000054248">
    <property type="component" value="Unassembled WGS sequence"/>
</dbReference>
<reference evidence="1 2" key="1">
    <citation type="submission" date="2014-04" db="EMBL/GenBank/DDBJ databases">
        <authorList>
            <consortium name="DOE Joint Genome Institute"/>
            <person name="Kuo A."/>
            <person name="Girlanda M."/>
            <person name="Perotto S."/>
            <person name="Kohler A."/>
            <person name="Nagy L.G."/>
            <person name="Floudas D."/>
            <person name="Copeland A."/>
            <person name="Barry K.W."/>
            <person name="Cichocki N."/>
            <person name="Veneault-Fourrey C."/>
            <person name="LaButti K."/>
            <person name="Lindquist E.A."/>
            <person name="Lipzen A."/>
            <person name="Lundell T."/>
            <person name="Morin E."/>
            <person name="Murat C."/>
            <person name="Sun H."/>
            <person name="Tunlid A."/>
            <person name="Henrissat B."/>
            <person name="Grigoriev I.V."/>
            <person name="Hibbett D.S."/>
            <person name="Martin F."/>
            <person name="Nordberg H.P."/>
            <person name="Cantor M.N."/>
            <person name="Hua S.X."/>
        </authorList>
    </citation>
    <scope>NUCLEOTIDE SEQUENCE [LARGE SCALE GENOMIC DNA]</scope>
    <source>
        <strain evidence="1 2">MUT 4182</strain>
    </source>
</reference>
<sequence>MSSSEIDLDRDDPVFPNMLIGIRTPITLDYIAQLNHREFAIWKACHAVLNEKENMGLTTNEIEEAIHSHYSDKRFTRNTLSHILSQSEDFVQPSRQGKIPAKWFLTGTVKGVEKSGARRARKAAEAAGMVSGDGNDGDFGYGLEMPILELPYPINAEHVNDRYSPPSTFPLSTSLLPPQTDMKATIGLSPSLTRRETRPKSIGRGTGGYHPYDQSFRATVQHPADIEDHFKSNYASQLNSVPPLEITSTISSQLYPSQELNPMFGGLQGLPTPPSENLLPSNLPPVFNTHPNPLVAPNPPQTNLSPWMHRSPYPATANPFVPGVPYSGNLGVDTVGPKDAEEPLWGMQQHSLQDDLVSREAVWSETLEKGHGKEDLNILPCGTTIPRAILPTACHMMALEGCSAATAAMGPQDWFPSQNSVFQNPIAIAAPTCPIPNGQSEPVLEPDTLAVGFDLDITFL</sequence>
<dbReference type="EMBL" id="KN822980">
    <property type="protein sequence ID" value="KIO29627.1"/>
    <property type="molecule type" value="Genomic_DNA"/>
</dbReference>
<dbReference type="HOGENOM" id="CLU_594737_0_0_1"/>